<name>A0ABM1FQ58_SOLPN</name>
<dbReference type="PANTHER" id="PTHR46250">
    <property type="entry name" value="MYB/SANT-LIKE DNA-BINDING DOMAIN PROTEIN-RELATED"/>
    <property type="match status" value="1"/>
</dbReference>
<feature type="compositionally biased region" description="Polar residues" evidence="1">
    <location>
        <begin position="232"/>
        <end position="271"/>
    </location>
</feature>
<feature type="region of interest" description="Disordered" evidence="1">
    <location>
        <begin position="231"/>
        <end position="290"/>
    </location>
</feature>
<reference evidence="3" key="2">
    <citation type="submission" date="2025-08" db="UniProtKB">
        <authorList>
            <consortium name="RefSeq"/>
        </authorList>
    </citation>
    <scope>IDENTIFICATION</scope>
</reference>
<dbReference type="RefSeq" id="XP_015060046.1">
    <property type="nucleotide sequence ID" value="XM_015204560.2"/>
</dbReference>
<sequence>MLERPRNYWKFLISRIHATVSARTAISHSSKLIEMASFPAATSNTSIKRARKSTPSCRRIWTPEEELTLIDGLKELCVNGWRGDNGTFRHGYLMELEHYMNARHPSCGLKSLPHVDSKIRAWKKSYATISLLKSRSGLGFQYSDGSILVDYPKAWDDLIKVDPNAKSMNLKKWPLFADWEEIFGKDRATGEFAEGPEDAVEEIERIESQEITNGMSVGFPIDVVDIDDASGTRENQAAQEEPNVSTGATQSPFTAQAEPNESTGAAQSSFTAKKGETHQSQKKGNCFKASSSKVNEKGRCKKRKAVEDDNETVLKGLMEVMKQFTESHDKRMASLIDKLGERDLSEIRGKIFSIIGSPAYEIYNSDERVKAAMGITQDIKRMEFFLSISELERHSMIWMIINDKL</sequence>
<protein>
    <submittedName>
        <fullName evidence="3">Uncharacterized protein LOC107005912 isoform X1</fullName>
    </submittedName>
</protein>
<organism evidence="2 3">
    <name type="scientific">Solanum pennellii</name>
    <name type="common">Tomato</name>
    <name type="synonym">Lycopersicon pennellii</name>
    <dbReference type="NCBI Taxonomy" id="28526"/>
    <lineage>
        <taxon>Eukaryota</taxon>
        <taxon>Viridiplantae</taxon>
        <taxon>Streptophyta</taxon>
        <taxon>Embryophyta</taxon>
        <taxon>Tracheophyta</taxon>
        <taxon>Spermatophyta</taxon>
        <taxon>Magnoliopsida</taxon>
        <taxon>eudicotyledons</taxon>
        <taxon>Gunneridae</taxon>
        <taxon>Pentapetalae</taxon>
        <taxon>asterids</taxon>
        <taxon>lamiids</taxon>
        <taxon>Solanales</taxon>
        <taxon>Solanaceae</taxon>
        <taxon>Solanoideae</taxon>
        <taxon>Solaneae</taxon>
        <taxon>Solanum</taxon>
        <taxon>Solanum subgen. Lycopersicon</taxon>
    </lineage>
</organism>
<proteinExistence type="predicted"/>
<keyword evidence="2" id="KW-1185">Reference proteome</keyword>
<evidence type="ECO:0000256" key="1">
    <source>
        <dbReference type="SAM" id="MobiDB-lite"/>
    </source>
</evidence>
<dbReference type="PANTHER" id="PTHR46250:SF9">
    <property type="entry name" value="MYB_SANT-LIKE DOMAIN-CONTAINING PROTEIN"/>
    <property type="match status" value="1"/>
</dbReference>
<gene>
    <name evidence="3" type="primary">LOC107005912</name>
</gene>
<dbReference type="GeneID" id="107005912"/>
<dbReference type="Proteomes" id="UP000694930">
    <property type="component" value="Chromosome 1"/>
</dbReference>
<evidence type="ECO:0000313" key="3">
    <source>
        <dbReference type="RefSeq" id="XP_015060046.1"/>
    </source>
</evidence>
<reference evidence="2" key="1">
    <citation type="journal article" date="2014" name="Nat. Genet.">
        <title>The genome of the stress-tolerant wild tomato species Solanum pennellii.</title>
        <authorList>
            <person name="Bolger A."/>
            <person name="Scossa F."/>
            <person name="Bolger M.E."/>
            <person name="Lanz C."/>
            <person name="Maumus F."/>
            <person name="Tohge T."/>
            <person name="Quesneville H."/>
            <person name="Alseekh S."/>
            <person name="Sorensen I."/>
            <person name="Lichtenstein G."/>
            <person name="Fich E.A."/>
            <person name="Conte M."/>
            <person name="Keller H."/>
            <person name="Schneeberger K."/>
            <person name="Schwacke R."/>
            <person name="Ofner I."/>
            <person name="Vrebalov J."/>
            <person name="Xu Y."/>
            <person name="Osorio S."/>
            <person name="Aflitos S.A."/>
            <person name="Schijlen E."/>
            <person name="Jimenez-Gomez J.M."/>
            <person name="Ryngajllo M."/>
            <person name="Kimura S."/>
            <person name="Kumar R."/>
            <person name="Koenig D."/>
            <person name="Headland L.R."/>
            <person name="Maloof J.N."/>
            <person name="Sinha N."/>
            <person name="van Ham R.C."/>
            <person name="Lankhorst R.K."/>
            <person name="Mao L."/>
            <person name="Vogel A."/>
            <person name="Arsova B."/>
            <person name="Panstruga R."/>
            <person name="Fei Z."/>
            <person name="Rose J.K."/>
            <person name="Zamir D."/>
            <person name="Carrari F."/>
            <person name="Giovannoni J.J."/>
            <person name="Weigel D."/>
            <person name="Usadel B."/>
            <person name="Fernie A.R."/>
        </authorList>
    </citation>
    <scope>NUCLEOTIDE SEQUENCE [LARGE SCALE GENOMIC DNA]</scope>
    <source>
        <strain evidence="2">cv. LA0716</strain>
    </source>
</reference>
<accession>A0ABM1FQ58</accession>
<evidence type="ECO:0000313" key="2">
    <source>
        <dbReference type="Proteomes" id="UP000694930"/>
    </source>
</evidence>